<keyword evidence="2" id="KW-1185">Reference proteome</keyword>
<dbReference type="EMBL" id="VOOS01000003">
    <property type="protein sequence ID" value="TXB65073.1"/>
    <property type="molecule type" value="Genomic_DNA"/>
</dbReference>
<dbReference type="InterPro" id="IPR019854">
    <property type="entry name" value="Motility-assoc_prot_GldC"/>
</dbReference>
<gene>
    <name evidence="1" type="primary">gldC</name>
    <name evidence="1" type="ORF">FRY74_06460</name>
</gene>
<organism evidence="1 2">
    <name type="scientific">Vicingus serpentipes</name>
    <dbReference type="NCBI Taxonomy" id="1926625"/>
    <lineage>
        <taxon>Bacteria</taxon>
        <taxon>Pseudomonadati</taxon>
        <taxon>Bacteroidota</taxon>
        <taxon>Flavobacteriia</taxon>
        <taxon>Flavobacteriales</taxon>
        <taxon>Vicingaceae</taxon>
        <taxon>Vicingus</taxon>
    </lineage>
</organism>
<evidence type="ECO:0000313" key="2">
    <source>
        <dbReference type="Proteomes" id="UP000321721"/>
    </source>
</evidence>
<dbReference type="Proteomes" id="UP000321721">
    <property type="component" value="Unassembled WGS sequence"/>
</dbReference>
<sequence>MKNSEINFKIILDENHVPEKIEWQATDTGEEEVKECKALVISLWDAKENNTLRIDLWTKQMMIDEMEHFFYQSLITMSDTYERATNDTEIANEMREFGKKMGDKILSRNNG</sequence>
<comment type="caution">
    <text evidence="1">The sequence shown here is derived from an EMBL/GenBank/DDBJ whole genome shotgun (WGS) entry which is preliminary data.</text>
</comment>
<name>A0A5C6RS29_9FLAO</name>
<dbReference type="OrthoDB" id="893422at2"/>
<evidence type="ECO:0000313" key="1">
    <source>
        <dbReference type="EMBL" id="TXB65073.1"/>
    </source>
</evidence>
<dbReference type="RefSeq" id="WP_147099798.1">
    <property type="nucleotide sequence ID" value="NZ_VOOS01000003.1"/>
</dbReference>
<dbReference type="Pfam" id="PF19937">
    <property type="entry name" value="GldC-like"/>
    <property type="match status" value="1"/>
</dbReference>
<dbReference type="NCBIfam" id="TIGR03515">
    <property type="entry name" value="GldC"/>
    <property type="match status" value="1"/>
</dbReference>
<proteinExistence type="predicted"/>
<reference evidence="1 2" key="1">
    <citation type="submission" date="2019-08" db="EMBL/GenBank/DDBJ databases">
        <title>Genome of Vicingus serpentipes NCIMB 15042.</title>
        <authorList>
            <person name="Bowman J.P."/>
        </authorList>
    </citation>
    <scope>NUCLEOTIDE SEQUENCE [LARGE SCALE GENOMIC DNA]</scope>
    <source>
        <strain evidence="1 2">NCIMB 15042</strain>
    </source>
</reference>
<protein>
    <submittedName>
        <fullName evidence="1">Gliding motility protein GldC</fullName>
    </submittedName>
</protein>
<accession>A0A5C6RS29</accession>
<dbReference type="AlphaFoldDB" id="A0A5C6RS29"/>